<reference evidence="3 4" key="1">
    <citation type="submission" date="2016-07" db="EMBL/GenBank/DDBJ databases">
        <title>Multiple horizontal gene transfer events from other fungi enriched the ability of initially mycotrophic Trichoderma (Ascomycota) to feed on dead plant biomass.</title>
        <authorList>
            <consortium name="DOE Joint Genome Institute"/>
            <person name="Aerts A."/>
            <person name="Atanasova L."/>
            <person name="Chenthamara K."/>
            <person name="Zhang J."/>
            <person name="Grujic M."/>
            <person name="Henrissat B."/>
            <person name="Kuo A."/>
            <person name="Salamov A."/>
            <person name="Lipzen A."/>
            <person name="Labutti K."/>
            <person name="Barry K."/>
            <person name="Miao Y."/>
            <person name="Rahimi M.J."/>
            <person name="Shen Q."/>
            <person name="Grigoriev I.V."/>
            <person name="Kubicek C.P."/>
            <person name="Druzhinina I.S."/>
        </authorList>
    </citation>
    <scope>NUCLEOTIDE SEQUENCE [LARGE SCALE GENOMIC DNA]</scope>
    <source>
        <strain evidence="3 4">CBS 433.97</strain>
    </source>
</reference>
<proteinExistence type="predicted"/>
<keyword evidence="4" id="KW-1185">Reference proteome</keyword>
<evidence type="ECO:0000313" key="3">
    <source>
        <dbReference type="EMBL" id="PTB42794.1"/>
    </source>
</evidence>
<feature type="transmembrane region" description="Helical" evidence="1">
    <location>
        <begin position="115"/>
        <end position="133"/>
    </location>
</feature>
<keyword evidence="1" id="KW-0472">Membrane</keyword>
<feature type="transmembrane region" description="Helical" evidence="1">
    <location>
        <begin position="204"/>
        <end position="223"/>
    </location>
</feature>
<feature type="signal peptide" evidence="2">
    <location>
        <begin position="1"/>
        <end position="21"/>
    </location>
</feature>
<evidence type="ECO:0000256" key="2">
    <source>
        <dbReference type="SAM" id="SignalP"/>
    </source>
</evidence>
<dbReference type="Proteomes" id="UP000240493">
    <property type="component" value="Unassembled WGS sequence"/>
</dbReference>
<dbReference type="AlphaFoldDB" id="A0A2T3ZDC8"/>
<keyword evidence="1" id="KW-0812">Transmembrane</keyword>
<feature type="chain" id="PRO_5015399987" evidence="2">
    <location>
        <begin position="22"/>
        <end position="227"/>
    </location>
</feature>
<accession>A0A2T3ZDC8</accession>
<evidence type="ECO:0000313" key="4">
    <source>
        <dbReference type="Proteomes" id="UP000240493"/>
    </source>
</evidence>
<dbReference type="EMBL" id="KZ679259">
    <property type="protein sequence ID" value="PTB42794.1"/>
    <property type="molecule type" value="Genomic_DNA"/>
</dbReference>
<organism evidence="3 4">
    <name type="scientific">Trichoderma asperellum (strain ATCC 204424 / CBS 433.97 / NBRC 101777)</name>
    <dbReference type="NCBI Taxonomy" id="1042311"/>
    <lineage>
        <taxon>Eukaryota</taxon>
        <taxon>Fungi</taxon>
        <taxon>Dikarya</taxon>
        <taxon>Ascomycota</taxon>
        <taxon>Pezizomycotina</taxon>
        <taxon>Sordariomycetes</taxon>
        <taxon>Hypocreomycetidae</taxon>
        <taxon>Hypocreales</taxon>
        <taxon>Hypocreaceae</taxon>
        <taxon>Trichoderma</taxon>
    </lineage>
</organism>
<name>A0A2T3ZDC8_TRIA4</name>
<protein>
    <submittedName>
        <fullName evidence="3">Uncharacterized protein</fullName>
    </submittedName>
</protein>
<evidence type="ECO:0000256" key="1">
    <source>
        <dbReference type="SAM" id="Phobius"/>
    </source>
</evidence>
<keyword evidence="1" id="KW-1133">Transmembrane helix</keyword>
<keyword evidence="2" id="KW-0732">Signal</keyword>
<sequence length="227" mass="26426">MTTVMLAMLIFLYVAPPPSLGCEVALCFVFLSFFVPLVSAQPRHEVYDYLPGTIHRMYYIRSMYGSAPMRIDKRRAQQRSFRGHFCAKDPTKPLRSPLNPGASFLTTEVGRDYQIGKWASLLFLAFFFFLWVIRRPAFIFGAVSAMVENRRHPDLQFDRMKLPCGQCRQAFRRRRCGFQHVIEISVSRALLCCVVLRLNSLLLLWLPAILVLFFYLFIWMEALRPVI</sequence>
<gene>
    <name evidence="3" type="ORF">M441DRAFT_359162</name>
</gene>